<keyword evidence="1" id="KW-0812">Transmembrane</keyword>
<organism evidence="2 3">
    <name type="scientific">Chitinophaga solisilvae</name>
    <dbReference type="NCBI Taxonomy" id="1233460"/>
    <lineage>
        <taxon>Bacteria</taxon>
        <taxon>Pseudomonadati</taxon>
        <taxon>Bacteroidota</taxon>
        <taxon>Chitinophagia</taxon>
        <taxon>Chitinophagales</taxon>
        <taxon>Chitinophagaceae</taxon>
        <taxon>Chitinophaga</taxon>
    </lineage>
</organism>
<keyword evidence="1" id="KW-1133">Transmembrane helix</keyword>
<protein>
    <submittedName>
        <fullName evidence="2">Uncharacterized protein</fullName>
    </submittedName>
</protein>
<dbReference type="AlphaFoldDB" id="A0A9Q5GRZ6"/>
<comment type="caution">
    <text evidence="2">The sequence shown here is derived from an EMBL/GenBank/DDBJ whole genome shotgun (WGS) entry which is preliminary data.</text>
</comment>
<evidence type="ECO:0000313" key="2">
    <source>
        <dbReference type="EMBL" id="NSL88972.1"/>
    </source>
</evidence>
<keyword evidence="1" id="KW-0472">Membrane</keyword>
<gene>
    <name evidence="2" type="ORF">ECE50_019175</name>
</gene>
<reference evidence="2" key="1">
    <citation type="submission" date="2020-05" db="EMBL/GenBank/DDBJ databases">
        <title>Chitinophaga laudate sp. nov., isolated from a tropical peat swamp.</title>
        <authorList>
            <person name="Goh C.B.S."/>
            <person name="Lee M.S."/>
            <person name="Parimannan S."/>
            <person name="Pasbakhsh P."/>
            <person name="Yule C.M."/>
            <person name="Rajandas H."/>
            <person name="Loke S."/>
            <person name="Croft L."/>
            <person name="Tan J.B.L."/>
        </authorList>
    </citation>
    <scope>NUCLEOTIDE SEQUENCE</scope>
    <source>
        <strain evidence="2">Mgbs1</strain>
    </source>
</reference>
<proteinExistence type="predicted"/>
<dbReference type="Gene3D" id="1.20.1300.10">
    <property type="entry name" value="Fumarate reductase/succinate dehydrogenase, transmembrane subunit"/>
    <property type="match status" value="1"/>
</dbReference>
<dbReference type="SUPFAM" id="SSF81343">
    <property type="entry name" value="Fumarate reductase respiratory complex transmembrane subunits"/>
    <property type="match status" value="1"/>
</dbReference>
<dbReference type="GO" id="GO:0016020">
    <property type="term" value="C:membrane"/>
    <property type="evidence" value="ECO:0007669"/>
    <property type="project" value="InterPro"/>
</dbReference>
<feature type="transmembrane region" description="Helical" evidence="1">
    <location>
        <begin position="136"/>
        <end position="156"/>
    </location>
</feature>
<evidence type="ECO:0000256" key="1">
    <source>
        <dbReference type="SAM" id="Phobius"/>
    </source>
</evidence>
<sequence>MKQLTISGSAIRKLHYISGITLSLFISIHLLNHLFALAGPTAHIALMEKLRKVYRHPVIETILLLAVLTQVVSGIRLLFNRQRKPMAESIQIYSGMYLSFFLIVHVSAVIAGRLMAHLDTNFYFSGAGLNLYPVNLFFIPYYFLSVCAISLHIASLHYLKTKSGWSTGLIGAAGLTVAILIIAAHTNNFKWWEIPFEYRAFIEKYSGKG</sequence>
<accession>A0A9Q5GRZ6</accession>
<dbReference type="InterPro" id="IPR034804">
    <property type="entry name" value="SQR/QFR_C/D"/>
</dbReference>
<name>A0A9Q5GRZ6_9BACT</name>
<feature type="transmembrane region" description="Helical" evidence="1">
    <location>
        <begin position="168"/>
        <end position="186"/>
    </location>
</feature>
<evidence type="ECO:0000313" key="3">
    <source>
        <dbReference type="Proteomes" id="UP000281028"/>
    </source>
</evidence>
<feature type="transmembrane region" description="Helical" evidence="1">
    <location>
        <begin position="58"/>
        <end position="79"/>
    </location>
</feature>
<dbReference type="EMBL" id="RIAR02000001">
    <property type="protein sequence ID" value="NSL88972.1"/>
    <property type="molecule type" value="Genomic_DNA"/>
</dbReference>
<dbReference type="Proteomes" id="UP000281028">
    <property type="component" value="Unassembled WGS sequence"/>
</dbReference>
<keyword evidence="3" id="KW-1185">Reference proteome</keyword>
<feature type="transmembrane region" description="Helical" evidence="1">
    <location>
        <begin position="91"/>
        <end position="116"/>
    </location>
</feature>
<feature type="transmembrane region" description="Helical" evidence="1">
    <location>
        <begin position="16"/>
        <end position="38"/>
    </location>
</feature>